<organism evidence="9 10">
    <name type="scientific">Oceanicella actignis</name>
    <dbReference type="NCBI Taxonomy" id="1189325"/>
    <lineage>
        <taxon>Bacteria</taxon>
        <taxon>Pseudomonadati</taxon>
        <taxon>Pseudomonadota</taxon>
        <taxon>Alphaproteobacteria</taxon>
        <taxon>Rhodobacterales</taxon>
        <taxon>Paracoccaceae</taxon>
        <taxon>Oceanicella</taxon>
    </lineage>
</organism>
<dbReference type="GO" id="GO:0006355">
    <property type="term" value="P:regulation of DNA-templated transcription"/>
    <property type="evidence" value="ECO:0007669"/>
    <property type="project" value="InterPro"/>
</dbReference>
<dbReference type="Pfam" id="PF25601">
    <property type="entry name" value="AAA_lid_14"/>
    <property type="match status" value="1"/>
</dbReference>
<evidence type="ECO:0000259" key="8">
    <source>
        <dbReference type="PROSITE" id="PS50110"/>
    </source>
</evidence>
<evidence type="ECO:0000256" key="1">
    <source>
        <dbReference type="ARBA" id="ARBA00022741"/>
    </source>
</evidence>
<proteinExistence type="predicted"/>
<dbReference type="RefSeq" id="WP_072747252.1">
    <property type="nucleotide sequence ID" value="NZ_FOHL01000005.1"/>
</dbReference>
<dbReference type="EMBL" id="FRDL01000005">
    <property type="protein sequence ID" value="SHN66863.1"/>
    <property type="molecule type" value="Genomic_DNA"/>
</dbReference>
<dbReference type="Gene3D" id="3.40.50.300">
    <property type="entry name" value="P-loop containing nucleotide triphosphate hydrolases"/>
    <property type="match status" value="1"/>
</dbReference>
<evidence type="ECO:0000256" key="6">
    <source>
        <dbReference type="PROSITE-ProRule" id="PRU00169"/>
    </source>
</evidence>
<keyword evidence="10" id="KW-1185">Reference proteome</keyword>
<feature type="modified residue" description="4-aspartylphosphate" evidence="6">
    <location>
        <position position="58"/>
    </location>
</feature>
<keyword evidence="9" id="KW-0238">DNA-binding</keyword>
<keyword evidence="3" id="KW-0902">Two-component regulatory system</keyword>
<dbReference type="PANTHER" id="PTHR32071">
    <property type="entry name" value="TRANSCRIPTIONAL REGULATORY PROTEIN"/>
    <property type="match status" value="1"/>
</dbReference>
<dbReference type="GO" id="GO:0005524">
    <property type="term" value="F:ATP binding"/>
    <property type="evidence" value="ECO:0007669"/>
    <property type="project" value="UniProtKB-KW"/>
</dbReference>
<dbReference type="Proteomes" id="UP000184066">
    <property type="component" value="Unassembled WGS sequence"/>
</dbReference>
<sequence length="405" mass="43949">MTLSGRYLVLIEDDAFMGGSLTQRLELEGAEVTWVRQAVRGVAAVRTPRKPVDAVICDIRLPDGSGEQIFQTVSQRAAPPPFLFITGQGDIDQAVRLLKAGAGDYLTKPFEMADFLARLALILRPAEAEDPQPRIGVSAQARQIEAQLSKLASGDDPLLIRGAPGLGKGRIAQAIHARSERRAAPFVPLDAMRAPPGVAELDDAIAGAGEGTLFVNGVGRLDADAQARLLDALRTAPLRLVAACGARIEEKVEAGAFRADLFYALAGREIVVPPLARRPEDAVWLAGRMFEALNRRRETPLRGLSELALAAIRDHDWPGNGRELRARLRRAVEAAAAEWIGPADLFPELYAQPDQVETLTEARERAERRQILRALARTDGRVGEAAAILGVSRTTLWEKMRKLGL</sequence>
<dbReference type="GO" id="GO:0000160">
    <property type="term" value="P:phosphorelay signal transduction system"/>
    <property type="evidence" value="ECO:0007669"/>
    <property type="project" value="UniProtKB-KW"/>
</dbReference>
<dbReference type="InterPro" id="IPR058031">
    <property type="entry name" value="AAA_lid_NorR"/>
</dbReference>
<dbReference type="SUPFAM" id="SSF46689">
    <property type="entry name" value="Homeodomain-like"/>
    <property type="match status" value="1"/>
</dbReference>
<dbReference type="STRING" id="1189325.SAMN04488119_10535"/>
<dbReference type="PROSITE" id="PS50045">
    <property type="entry name" value="SIGMA54_INTERACT_4"/>
    <property type="match status" value="1"/>
</dbReference>
<dbReference type="InterPro" id="IPR001789">
    <property type="entry name" value="Sig_transdc_resp-reg_receiver"/>
</dbReference>
<dbReference type="InterPro" id="IPR002078">
    <property type="entry name" value="Sigma_54_int"/>
</dbReference>
<evidence type="ECO:0000256" key="2">
    <source>
        <dbReference type="ARBA" id="ARBA00022840"/>
    </source>
</evidence>
<dbReference type="SMART" id="SM00448">
    <property type="entry name" value="REC"/>
    <property type="match status" value="1"/>
</dbReference>
<evidence type="ECO:0000256" key="4">
    <source>
        <dbReference type="ARBA" id="ARBA00023015"/>
    </source>
</evidence>
<dbReference type="Gene3D" id="3.40.50.2300">
    <property type="match status" value="1"/>
</dbReference>
<keyword evidence="6" id="KW-0597">Phosphoprotein</keyword>
<dbReference type="InterPro" id="IPR002197">
    <property type="entry name" value="HTH_Fis"/>
</dbReference>
<evidence type="ECO:0000259" key="7">
    <source>
        <dbReference type="PROSITE" id="PS50045"/>
    </source>
</evidence>
<dbReference type="Pfam" id="PF14532">
    <property type="entry name" value="Sigma54_activ_2"/>
    <property type="match status" value="1"/>
</dbReference>
<keyword evidence="2" id="KW-0067">ATP-binding</keyword>
<feature type="domain" description="Response regulatory" evidence="8">
    <location>
        <begin position="7"/>
        <end position="123"/>
    </location>
</feature>
<name>A0A1M7T825_9RHOB</name>
<keyword evidence="5" id="KW-0804">Transcription</keyword>
<feature type="domain" description="Sigma-54 factor interaction" evidence="7">
    <location>
        <begin position="134"/>
        <end position="333"/>
    </location>
</feature>
<dbReference type="Pfam" id="PF02954">
    <property type="entry name" value="HTH_8"/>
    <property type="match status" value="1"/>
</dbReference>
<dbReference type="Pfam" id="PF00072">
    <property type="entry name" value="Response_reg"/>
    <property type="match status" value="1"/>
</dbReference>
<evidence type="ECO:0000256" key="5">
    <source>
        <dbReference type="ARBA" id="ARBA00023163"/>
    </source>
</evidence>
<dbReference type="InterPro" id="IPR027417">
    <property type="entry name" value="P-loop_NTPase"/>
</dbReference>
<dbReference type="SUPFAM" id="SSF52172">
    <property type="entry name" value="CheY-like"/>
    <property type="match status" value="1"/>
</dbReference>
<dbReference type="PRINTS" id="PR01590">
    <property type="entry name" value="HTHFIS"/>
</dbReference>
<dbReference type="InterPro" id="IPR011006">
    <property type="entry name" value="CheY-like_superfamily"/>
</dbReference>
<dbReference type="PANTHER" id="PTHR32071:SF120">
    <property type="entry name" value="TRANSCRIPTIONAL REGULATOR-RELATED"/>
    <property type="match status" value="1"/>
</dbReference>
<dbReference type="PROSITE" id="PS50110">
    <property type="entry name" value="RESPONSE_REGULATORY"/>
    <property type="match status" value="1"/>
</dbReference>
<reference evidence="9 10" key="1">
    <citation type="submission" date="2016-12" db="EMBL/GenBank/DDBJ databases">
        <authorList>
            <person name="Song W.-J."/>
            <person name="Kurnit D.M."/>
        </authorList>
    </citation>
    <scope>NUCLEOTIDE SEQUENCE [LARGE SCALE GENOMIC DNA]</scope>
    <source>
        <strain evidence="9 10">CGMCC 1.10808</strain>
    </source>
</reference>
<accession>A0A1M7T825</accession>
<dbReference type="AlphaFoldDB" id="A0A1M7T825"/>
<keyword evidence="4" id="KW-0805">Transcription regulation</keyword>
<keyword evidence="1" id="KW-0547">Nucleotide-binding</keyword>
<evidence type="ECO:0000313" key="10">
    <source>
        <dbReference type="Proteomes" id="UP000184066"/>
    </source>
</evidence>
<dbReference type="OrthoDB" id="9802388at2"/>
<dbReference type="InterPro" id="IPR009057">
    <property type="entry name" value="Homeodomain-like_sf"/>
</dbReference>
<dbReference type="GO" id="GO:0043565">
    <property type="term" value="F:sequence-specific DNA binding"/>
    <property type="evidence" value="ECO:0007669"/>
    <property type="project" value="InterPro"/>
</dbReference>
<gene>
    <name evidence="9" type="ORF">SAMN05216200_10534</name>
</gene>
<evidence type="ECO:0000313" key="9">
    <source>
        <dbReference type="EMBL" id="SHN66863.1"/>
    </source>
</evidence>
<dbReference type="SUPFAM" id="SSF52540">
    <property type="entry name" value="P-loop containing nucleoside triphosphate hydrolases"/>
    <property type="match status" value="1"/>
</dbReference>
<dbReference type="Gene3D" id="1.10.8.60">
    <property type="match status" value="1"/>
</dbReference>
<protein>
    <submittedName>
        <fullName evidence="9">DNA-binding transcriptional response regulator, NtrC family, contains REC, AAA-type ATPase, and a Fis-type DNA-binding domains</fullName>
    </submittedName>
</protein>
<evidence type="ECO:0000256" key="3">
    <source>
        <dbReference type="ARBA" id="ARBA00023012"/>
    </source>
</evidence>
<dbReference type="Gene3D" id="1.10.10.60">
    <property type="entry name" value="Homeodomain-like"/>
    <property type="match status" value="1"/>
</dbReference>